<dbReference type="PROSITE" id="PS51257">
    <property type="entry name" value="PROKAR_LIPOPROTEIN"/>
    <property type="match status" value="1"/>
</dbReference>
<reference evidence="1 2" key="1">
    <citation type="submission" date="2023-10" db="EMBL/GenBank/DDBJ databases">
        <title>Roseovarius strain S88 nov., isolated from a marine algae.</title>
        <authorList>
            <person name="Lee M.W."/>
            <person name="Lee J.K."/>
            <person name="Kim J.M."/>
            <person name="Choi D.G."/>
            <person name="Baek J.H."/>
            <person name="Bayburt H."/>
            <person name="Jung J.J."/>
            <person name="Han D.M."/>
            <person name="Jeon C.O."/>
        </authorList>
    </citation>
    <scope>NUCLEOTIDE SEQUENCE [LARGE SCALE GENOMIC DNA]</scope>
    <source>
        <strain evidence="1 2">S88</strain>
    </source>
</reference>
<dbReference type="RefSeq" id="WP_338549716.1">
    <property type="nucleotide sequence ID" value="NZ_CP146069.1"/>
</dbReference>
<evidence type="ECO:0000313" key="2">
    <source>
        <dbReference type="Proteomes" id="UP001364156"/>
    </source>
</evidence>
<dbReference type="Pfam" id="PF11233">
    <property type="entry name" value="DUF3035"/>
    <property type="match status" value="1"/>
</dbReference>
<dbReference type="Proteomes" id="UP001364156">
    <property type="component" value="Chromosome"/>
</dbReference>
<proteinExistence type="predicted"/>
<accession>A0ABZ2HFQ8</accession>
<dbReference type="InterPro" id="IPR021395">
    <property type="entry name" value="DUF3035"/>
</dbReference>
<evidence type="ECO:0000313" key="1">
    <source>
        <dbReference type="EMBL" id="WWR46871.1"/>
    </source>
</evidence>
<name>A0ABZ2HFQ8_9RHOB</name>
<dbReference type="EMBL" id="CP146069">
    <property type="protein sequence ID" value="WWR46871.1"/>
    <property type="molecule type" value="Genomic_DNA"/>
</dbReference>
<gene>
    <name evidence="1" type="ORF">RZ517_01415</name>
</gene>
<organism evidence="1 2">
    <name type="scientific">Roseovarius phycicola</name>
    <dbReference type="NCBI Taxonomy" id="3080976"/>
    <lineage>
        <taxon>Bacteria</taxon>
        <taxon>Pseudomonadati</taxon>
        <taxon>Pseudomonadota</taxon>
        <taxon>Alphaproteobacteria</taxon>
        <taxon>Rhodobacterales</taxon>
        <taxon>Roseobacteraceae</taxon>
        <taxon>Roseovarius</taxon>
    </lineage>
</organism>
<keyword evidence="2" id="KW-1185">Reference proteome</keyword>
<sequence length="175" mass="18798">MKLPTISLLVLTMVLSACGSRNKDVVLTKIRNDGPGPDEFAIVPGKPLQEPANYTTLPQPTPGGSNITDQNPLADGIVALGGSPTTGSGISAADGALVNHSRRFGVNVGIRQTLRQEDVNIRRSHGRVNILRIGPDDYNSAYRRQWLDSKQETARLRSLGIPTSSSPPIVPGRRR</sequence>
<protein>
    <submittedName>
        <fullName evidence="1">DUF3035 domain-containing protein</fullName>
    </submittedName>
</protein>